<reference evidence="1" key="1">
    <citation type="submission" date="2023-07" db="EMBL/GenBank/DDBJ databases">
        <title>Black Yeasts Isolated from many extreme environments.</title>
        <authorList>
            <person name="Coleine C."/>
            <person name="Stajich J.E."/>
            <person name="Selbmann L."/>
        </authorList>
    </citation>
    <scope>NUCLEOTIDE SEQUENCE</scope>
    <source>
        <strain evidence="1">CCFEE 5714</strain>
    </source>
</reference>
<name>A0ACC3N3D8_9PEZI</name>
<proteinExistence type="predicted"/>
<dbReference type="EMBL" id="JAUTXU010000097">
    <property type="protein sequence ID" value="KAK3708922.1"/>
    <property type="molecule type" value="Genomic_DNA"/>
</dbReference>
<organism evidence="1 2">
    <name type="scientific">Vermiconidia calcicola</name>
    <dbReference type="NCBI Taxonomy" id="1690605"/>
    <lineage>
        <taxon>Eukaryota</taxon>
        <taxon>Fungi</taxon>
        <taxon>Dikarya</taxon>
        <taxon>Ascomycota</taxon>
        <taxon>Pezizomycotina</taxon>
        <taxon>Dothideomycetes</taxon>
        <taxon>Dothideomycetidae</taxon>
        <taxon>Mycosphaerellales</taxon>
        <taxon>Extremaceae</taxon>
        <taxon>Vermiconidia</taxon>
    </lineage>
</organism>
<evidence type="ECO:0000313" key="1">
    <source>
        <dbReference type="EMBL" id="KAK3708922.1"/>
    </source>
</evidence>
<evidence type="ECO:0000313" key="2">
    <source>
        <dbReference type="Proteomes" id="UP001281147"/>
    </source>
</evidence>
<comment type="caution">
    <text evidence="1">The sequence shown here is derived from an EMBL/GenBank/DDBJ whole genome shotgun (WGS) entry which is preliminary data.</text>
</comment>
<keyword evidence="2" id="KW-1185">Reference proteome</keyword>
<sequence>MYCATTTNTSGQTAVATSVPTGTPGDANNEAWADIACDFGSLELINNNPQDQWNDAGASAA</sequence>
<accession>A0ACC3N3D8</accession>
<dbReference type="Proteomes" id="UP001281147">
    <property type="component" value="Unassembled WGS sequence"/>
</dbReference>
<gene>
    <name evidence="1" type="ORF">LTR37_011252</name>
</gene>
<protein>
    <submittedName>
        <fullName evidence="1">Uncharacterized protein</fullName>
    </submittedName>
</protein>